<dbReference type="Pfam" id="PF13692">
    <property type="entry name" value="Glyco_trans_1_4"/>
    <property type="match status" value="1"/>
</dbReference>
<dbReference type="EMBL" id="CP064782">
    <property type="protein sequence ID" value="QWT47993.1"/>
    <property type="molecule type" value="Genomic_DNA"/>
</dbReference>
<dbReference type="CDD" id="cd03814">
    <property type="entry name" value="GT4-like"/>
    <property type="match status" value="1"/>
</dbReference>
<evidence type="ECO:0000313" key="3">
    <source>
        <dbReference type="Proteomes" id="UP000683428"/>
    </source>
</evidence>
<organism evidence="2 3">
    <name type="scientific">Azospira inquinata</name>
    <dbReference type="NCBI Taxonomy" id="2785627"/>
    <lineage>
        <taxon>Bacteria</taxon>
        <taxon>Pseudomonadati</taxon>
        <taxon>Pseudomonadota</taxon>
        <taxon>Betaproteobacteria</taxon>
        <taxon>Rhodocyclales</taxon>
        <taxon>Rhodocyclaceae</taxon>
        <taxon>Azospira</taxon>
    </lineage>
</organism>
<dbReference type="KEGG" id="aiq:Azoinq_08900"/>
<feature type="domain" description="Glycosyltransferase subfamily 4-like N-terminal" evidence="1">
    <location>
        <begin position="34"/>
        <end position="202"/>
    </location>
</feature>
<dbReference type="GO" id="GO:0016757">
    <property type="term" value="F:glycosyltransferase activity"/>
    <property type="evidence" value="ECO:0007669"/>
    <property type="project" value="TreeGrafter"/>
</dbReference>
<reference evidence="2" key="1">
    <citation type="submission" date="2020-11" db="EMBL/GenBank/DDBJ databases">
        <title>Azospira inquinata sp. nov.</title>
        <authorList>
            <person name="Moe W.M."/>
            <person name="Mikes M.C."/>
        </authorList>
    </citation>
    <scope>NUCLEOTIDE SEQUENCE</scope>
    <source>
        <strain evidence="2">Azo-3</strain>
    </source>
</reference>
<proteinExistence type="predicted"/>
<dbReference type="AlphaFoldDB" id="A0A975SKL3"/>
<dbReference type="InterPro" id="IPR050194">
    <property type="entry name" value="Glycosyltransferase_grp1"/>
</dbReference>
<gene>
    <name evidence="2" type="ORF">Azoinq_08900</name>
</gene>
<evidence type="ECO:0000259" key="1">
    <source>
        <dbReference type="Pfam" id="PF13439"/>
    </source>
</evidence>
<protein>
    <submittedName>
        <fullName evidence="2">Glycosyltransferase family 1 protein</fullName>
    </submittedName>
</protein>
<accession>A0A975SKL3</accession>
<dbReference type="RefSeq" id="WP_216129879.1">
    <property type="nucleotide sequence ID" value="NZ_CP064782.1"/>
</dbReference>
<name>A0A975SKL3_9RHOO</name>
<dbReference type="PANTHER" id="PTHR45947:SF3">
    <property type="entry name" value="SULFOQUINOVOSYL TRANSFERASE SQD2"/>
    <property type="match status" value="1"/>
</dbReference>
<sequence length="411" mass="45046">MSDSDLLPLCIQDYAPAQRQLRVAVVTETYPPEVNGVAMTLGRMVEGLIRRGHQVQLVRPRQTPEDRPQQDGGLEEFLATGVPIPRYAGLKLGMPAKRALNRLWALQRPDLVHVVTEGPLGNSAIAAAHKLKLPVTSDFHTNFHAYSRHYGIGWLQRPIAAYLRRFHNHTEATFVPTHQLARELEVDGYANLQVVARGVDTRLFSPERRSEALRSSWGAGPEDLVVLSVGRMAPEKNLPQVLEAFAAIRTVRPEAKLVFVGDGPARQPLQNRHGEHVFAGMRRGEDLAAHYASGDLFLFPSVTETFGNVTLEALASGLAVVAYDYAAAAELVRPGENGLLAPPGDLPAFCQAATQAAAPETLLRLRANARESILDHDWERIHDAFAGALVRAVKSHERRQQAASAIVMAPD</sequence>
<dbReference type="InterPro" id="IPR028098">
    <property type="entry name" value="Glyco_trans_4-like_N"/>
</dbReference>
<dbReference type="PANTHER" id="PTHR45947">
    <property type="entry name" value="SULFOQUINOVOSYL TRANSFERASE SQD2"/>
    <property type="match status" value="1"/>
</dbReference>
<keyword evidence="3" id="KW-1185">Reference proteome</keyword>
<dbReference type="Proteomes" id="UP000683428">
    <property type="component" value="Chromosome"/>
</dbReference>
<evidence type="ECO:0000313" key="2">
    <source>
        <dbReference type="EMBL" id="QWT47993.1"/>
    </source>
</evidence>
<dbReference type="Pfam" id="PF13439">
    <property type="entry name" value="Glyco_transf_4"/>
    <property type="match status" value="1"/>
</dbReference>